<dbReference type="STRING" id="319652.IV80_GL000932"/>
<dbReference type="SUPFAM" id="SSF50151">
    <property type="entry name" value="SacY-like RNA-binding domain"/>
    <property type="match status" value="1"/>
</dbReference>
<sequence>MMRIVQILNNNVALVSLGDRKQAIVMGKGVYFKKKMGDSMSSKKIEKIFYLESKESQDNLSYLLKDIPLDIVTTTFEIIDNAKEKYQFSVLDYIYITLSDHIYGAYQIFEAGKYKASLVPDMHEQYPVEYQIAKDALKIINKNLHIRLPDSEMQNIALHFINAKGTSTKVDDVGQKNREDANSVVQAVFKQHHIIRTEKNRNFYDRLMIHMQYLMDRIDNQETGNTNFMTQLKDELMENYPKSAEIAEAIFVELERRLNLKLSNNEKMYFVIHIQRLINEKSKN</sequence>
<dbReference type="Pfam" id="PF03123">
    <property type="entry name" value="CAT_RBD"/>
    <property type="match status" value="1"/>
</dbReference>
<keyword evidence="4" id="KW-1185">Reference proteome</keyword>
<proteinExistence type="predicted"/>
<feature type="domain" description="PRD" evidence="2">
    <location>
        <begin position="172"/>
        <end position="284"/>
    </location>
</feature>
<dbReference type="InterPro" id="IPR011608">
    <property type="entry name" value="PRD"/>
</dbReference>
<dbReference type="PROSITE" id="PS51372">
    <property type="entry name" value="PRD_2"/>
    <property type="match status" value="2"/>
</dbReference>
<dbReference type="OrthoDB" id="9813552at2"/>
<dbReference type="RefSeq" id="WP_057749404.1">
    <property type="nucleotide sequence ID" value="NZ_BJVH01000013.1"/>
</dbReference>
<dbReference type="PANTHER" id="PTHR30185:SF15">
    <property type="entry name" value="CRYPTIC BETA-GLUCOSIDE BGL OPERON ANTITERMINATOR"/>
    <property type="match status" value="1"/>
</dbReference>
<gene>
    <name evidence="3" type="ORF">IV80_GL000932</name>
</gene>
<dbReference type="InterPro" id="IPR036650">
    <property type="entry name" value="CAT_RNA-bd_dom_sf"/>
</dbReference>
<dbReference type="Gene3D" id="1.10.1790.10">
    <property type="entry name" value="PRD domain"/>
    <property type="match status" value="2"/>
</dbReference>
<accession>A0A0R2IQE7</accession>
<dbReference type="Proteomes" id="UP000051568">
    <property type="component" value="Unassembled WGS sequence"/>
</dbReference>
<comment type="caution">
    <text evidence="3">The sequence shown here is derived from an EMBL/GenBank/DDBJ whole genome shotgun (WGS) entry which is preliminary data.</text>
</comment>
<evidence type="ECO:0000313" key="4">
    <source>
        <dbReference type="Proteomes" id="UP000051568"/>
    </source>
</evidence>
<dbReference type="Gene3D" id="2.30.24.10">
    <property type="entry name" value="CAT RNA-binding domain"/>
    <property type="match status" value="1"/>
</dbReference>
<dbReference type="AlphaFoldDB" id="A0A0R2IQE7"/>
<name>A0A0R2IQE7_9LACO</name>
<evidence type="ECO:0000313" key="3">
    <source>
        <dbReference type="EMBL" id="KRN67392.1"/>
    </source>
</evidence>
<feature type="domain" description="PRD" evidence="2">
    <location>
        <begin position="66"/>
        <end position="170"/>
    </location>
</feature>
<dbReference type="InterPro" id="IPR036634">
    <property type="entry name" value="PRD_sf"/>
</dbReference>
<reference evidence="3 4" key="1">
    <citation type="journal article" date="2015" name="Genome Announc.">
        <title>Expanding the biotechnology potential of lactobacilli through comparative genomics of 213 strains and associated genera.</title>
        <authorList>
            <person name="Sun Z."/>
            <person name="Harris H.M."/>
            <person name="McCann A."/>
            <person name="Guo C."/>
            <person name="Argimon S."/>
            <person name="Zhang W."/>
            <person name="Yang X."/>
            <person name="Jeffery I.B."/>
            <person name="Cooney J.C."/>
            <person name="Kagawa T.F."/>
            <person name="Liu W."/>
            <person name="Song Y."/>
            <person name="Salvetti E."/>
            <person name="Wrobel A."/>
            <person name="Rasinkangas P."/>
            <person name="Parkhill J."/>
            <person name="Rea M.C."/>
            <person name="O'Sullivan O."/>
            <person name="Ritari J."/>
            <person name="Douillard F.P."/>
            <person name="Paul Ross R."/>
            <person name="Yang R."/>
            <person name="Briner A.E."/>
            <person name="Felis G.E."/>
            <person name="de Vos W.M."/>
            <person name="Barrangou R."/>
            <person name="Klaenhammer T.R."/>
            <person name="Caufield P.W."/>
            <person name="Cui Y."/>
            <person name="Zhang H."/>
            <person name="O'Toole P.W."/>
        </authorList>
    </citation>
    <scope>NUCLEOTIDE SEQUENCE [LARGE SCALE GENOMIC DNA]</scope>
    <source>
        <strain evidence="3 4">DSM 17757</strain>
    </source>
</reference>
<dbReference type="InterPro" id="IPR004341">
    <property type="entry name" value="CAT_RNA-bd_dom"/>
</dbReference>
<dbReference type="InterPro" id="IPR050661">
    <property type="entry name" value="BglG_antiterminators"/>
</dbReference>
<dbReference type="EMBL" id="JQBR01000002">
    <property type="protein sequence ID" value="KRN67392.1"/>
    <property type="molecule type" value="Genomic_DNA"/>
</dbReference>
<organism evidence="3 4">
    <name type="scientific">Pediococcus cellicola</name>
    <dbReference type="NCBI Taxonomy" id="319652"/>
    <lineage>
        <taxon>Bacteria</taxon>
        <taxon>Bacillati</taxon>
        <taxon>Bacillota</taxon>
        <taxon>Bacilli</taxon>
        <taxon>Lactobacillales</taxon>
        <taxon>Lactobacillaceae</taxon>
        <taxon>Pediococcus</taxon>
    </lineage>
</organism>
<dbReference type="SUPFAM" id="SSF63520">
    <property type="entry name" value="PTS-regulatory domain, PRD"/>
    <property type="match status" value="2"/>
</dbReference>
<dbReference type="PANTHER" id="PTHR30185">
    <property type="entry name" value="CRYPTIC BETA-GLUCOSIDE BGL OPERON ANTITERMINATOR"/>
    <property type="match status" value="1"/>
</dbReference>
<dbReference type="GO" id="GO:0006355">
    <property type="term" value="P:regulation of DNA-templated transcription"/>
    <property type="evidence" value="ECO:0007669"/>
    <property type="project" value="InterPro"/>
</dbReference>
<evidence type="ECO:0000256" key="1">
    <source>
        <dbReference type="ARBA" id="ARBA00022737"/>
    </source>
</evidence>
<dbReference type="SMART" id="SM01061">
    <property type="entry name" value="CAT_RBD"/>
    <property type="match status" value="1"/>
</dbReference>
<evidence type="ECO:0000259" key="2">
    <source>
        <dbReference type="PROSITE" id="PS51372"/>
    </source>
</evidence>
<dbReference type="GO" id="GO:0003723">
    <property type="term" value="F:RNA binding"/>
    <property type="evidence" value="ECO:0007669"/>
    <property type="project" value="InterPro"/>
</dbReference>
<protein>
    <submittedName>
        <fullName evidence="3">Transcription antiterminator lacT</fullName>
    </submittedName>
</protein>
<dbReference type="PATRIC" id="fig|319652.3.peg.938"/>
<dbReference type="Pfam" id="PF00874">
    <property type="entry name" value="PRD"/>
    <property type="match status" value="2"/>
</dbReference>
<keyword evidence="1" id="KW-0677">Repeat</keyword>